<dbReference type="Gene3D" id="3.30.230.70">
    <property type="entry name" value="GHMP Kinase, N-terminal domain"/>
    <property type="match status" value="1"/>
</dbReference>
<dbReference type="InterPro" id="IPR050590">
    <property type="entry name" value="Exosome_comp_Rrp42_subfam"/>
</dbReference>
<keyword evidence="4" id="KW-0963">Cytoplasm</keyword>
<dbReference type="GO" id="GO:0005730">
    <property type="term" value="C:nucleolus"/>
    <property type="evidence" value="ECO:0007669"/>
    <property type="project" value="UniProtKB-SubCell"/>
</dbReference>
<evidence type="ECO:0000256" key="3">
    <source>
        <dbReference type="ARBA" id="ARBA00006678"/>
    </source>
</evidence>
<dbReference type="EMBL" id="JI175119">
    <property type="protein sequence ID" value="ADY46978.1"/>
    <property type="molecule type" value="mRNA"/>
</dbReference>
<reference evidence="11" key="1">
    <citation type="journal article" date="2011" name="Genome Res.">
        <title>Deep small RNA sequencing from the nematode Ascaris reveals conservation, functional diversification, and novel developmental profiles.</title>
        <authorList>
            <person name="Wang J."/>
            <person name="Czech B."/>
            <person name="Crunk A."/>
            <person name="Wallace A."/>
            <person name="Mitreva M."/>
            <person name="Hannon G.J."/>
            <person name="Davis R.E."/>
        </authorList>
    </citation>
    <scope>NUCLEOTIDE SEQUENCE</scope>
</reference>
<dbReference type="GO" id="GO:0000177">
    <property type="term" value="C:cytoplasmic exosome (RNase complex)"/>
    <property type="evidence" value="ECO:0007669"/>
    <property type="project" value="TreeGrafter"/>
</dbReference>
<keyword evidence="8" id="KW-0539">Nucleus</keyword>
<feature type="domain" description="Exoribonuclease phosphorolytic" evidence="10">
    <location>
        <begin position="33"/>
        <end position="155"/>
    </location>
</feature>
<keyword evidence="11" id="KW-0378">Hydrolase</keyword>
<comment type="similarity">
    <text evidence="3">Belongs to the RNase PH family.</text>
</comment>
<dbReference type="GO" id="GO:0004527">
    <property type="term" value="F:exonuclease activity"/>
    <property type="evidence" value="ECO:0007669"/>
    <property type="project" value="UniProtKB-KW"/>
</dbReference>
<evidence type="ECO:0000256" key="5">
    <source>
        <dbReference type="ARBA" id="ARBA00022552"/>
    </source>
</evidence>
<keyword evidence="11" id="KW-0540">Nuclease</keyword>
<keyword evidence="11" id="KW-0269">Exonuclease</keyword>
<sequence>MSVDLLKICDPLAYYSQFLFESVYPDGRSIGSFRPISLQMGVTQSAAGSCVSRQGGAMVTARIEPFLAVRSDDSIIVPHIDAAPIIPQRVVEDAEVLLRQLIEEEAFFKRDQLVTANGRLMWILHLHIAILNLDGCLLDTLVTCVTGAFLDLQLPKVNVDLDEDITVNINEAVLSEQSEHISLADLPVLSTFIVLDAHIPNKAKVLCDPVADLFDLLTSSASIVIGNNARVYRMTIHGYCGDEGTLRTLFELAASRQKLVSESLVKARDAHHKTTSS</sequence>
<dbReference type="GO" id="GO:0071028">
    <property type="term" value="P:nuclear mRNA surveillance"/>
    <property type="evidence" value="ECO:0007669"/>
    <property type="project" value="TreeGrafter"/>
</dbReference>
<dbReference type="GO" id="GO:0034473">
    <property type="term" value="P:U1 snRNA 3'-end processing"/>
    <property type="evidence" value="ECO:0007669"/>
    <property type="project" value="TreeGrafter"/>
</dbReference>
<evidence type="ECO:0000256" key="4">
    <source>
        <dbReference type="ARBA" id="ARBA00022490"/>
    </source>
</evidence>
<accession>F1LA24</accession>
<evidence type="ECO:0000256" key="2">
    <source>
        <dbReference type="ARBA" id="ARBA00004604"/>
    </source>
</evidence>
<keyword evidence="5" id="KW-0698">rRNA processing</keyword>
<evidence type="ECO:0000256" key="8">
    <source>
        <dbReference type="ARBA" id="ARBA00023242"/>
    </source>
</evidence>
<dbReference type="GO" id="GO:0000467">
    <property type="term" value="P:exonucleolytic trimming to generate mature 3'-end of 5.8S rRNA from tricistronic rRNA transcript (SSU-rRNA, 5.8S rRNA, LSU-rRNA)"/>
    <property type="evidence" value="ECO:0007669"/>
    <property type="project" value="TreeGrafter"/>
</dbReference>
<dbReference type="GO" id="GO:0071035">
    <property type="term" value="P:nuclear polyadenylation-dependent rRNA catabolic process"/>
    <property type="evidence" value="ECO:0007669"/>
    <property type="project" value="TreeGrafter"/>
</dbReference>
<dbReference type="GO" id="GO:0016075">
    <property type="term" value="P:rRNA catabolic process"/>
    <property type="evidence" value="ECO:0007669"/>
    <property type="project" value="TreeGrafter"/>
</dbReference>
<organism evidence="11">
    <name type="scientific">Ascaris suum</name>
    <name type="common">Pig roundworm</name>
    <name type="synonym">Ascaris lumbricoides</name>
    <dbReference type="NCBI Taxonomy" id="6253"/>
    <lineage>
        <taxon>Eukaryota</taxon>
        <taxon>Metazoa</taxon>
        <taxon>Ecdysozoa</taxon>
        <taxon>Nematoda</taxon>
        <taxon>Chromadorea</taxon>
        <taxon>Rhabditida</taxon>
        <taxon>Spirurina</taxon>
        <taxon>Ascaridomorpha</taxon>
        <taxon>Ascaridoidea</taxon>
        <taxon>Ascarididae</taxon>
        <taxon>Ascaris</taxon>
    </lineage>
</organism>
<evidence type="ECO:0000256" key="6">
    <source>
        <dbReference type="ARBA" id="ARBA00022835"/>
    </source>
</evidence>
<proteinExistence type="evidence at transcript level"/>
<dbReference type="GO" id="GO:0034476">
    <property type="term" value="P:U5 snRNA 3'-end processing"/>
    <property type="evidence" value="ECO:0007669"/>
    <property type="project" value="TreeGrafter"/>
</dbReference>
<evidence type="ECO:0000256" key="9">
    <source>
        <dbReference type="ARBA" id="ARBA00030617"/>
    </source>
</evidence>
<dbReference type="GO" id="GO:0034475">
    <property type="term" value="P:U4 snRNA 3'-end processing"/>
    <property type="evidence" value="ECO:0007669"/>
    <property type="project" value="TreeGrafter"/>
</dbReference>
<dbReference type="Pfam" id="PF01138">
    <property type="entry name" value="RNase_PH"/>
    <property type="match status" value="1"/>
</dbReference>
<dbReference type="AlphaFoldDB" id="F1LA24"/>
<dbReference type="GO" id="GO:0000176">
    <property type="term" value="C:nuclear exosome (RNase complex)"/>
    <property type="evidence" value="ECO:0007669"/>
    <property type="project" value="TreeGrafter"/>
</dbReference>
<keyword evidence="6" id="KW-0271">Exosome</keyword>
<name>F1LA24_ASCSU</name>
<evidence type="ECO:0000256" key="1">
    <source>
        <dbReference type="ARBA" id="ARBA00004496"/>
    </source>
</evidence>
<comment type="subcellular location">
    <subcellularLocation>
        <location evidence="1">Cytoplasm</location>
    </subcellularLocation>
    <subcellularLocation>
        <location evidence="2">Nucleus</location>
        <location evidence="2">Nucleolus</location>
    </subcellularLocation>
</comment>
<dbReference type="PANTHER" id="PTHR11097">
    <property type="entry name" value="EXOSOME COMPLEX EXONUCLEASE RIBOSOMAL RNA PROCESSING PROTEIN"/>
    <property type="match status" value="1"/>
</dbReference>
<evidence type="ECO:0000256" key="7">
    <source>
        <dbReference type="ARBA" id="ARBA00022884"/>
    </source>
</evidence>
<dbReference type="InterPro" id="IPR027408">
    <property type="entry name" value="PNPase/RNase_PH_dom_sf"/>
</dbReference>
<dbReference type="GO" id="GO:0035925">
    <property type="term" value="F:mRNA 3'-UTR AU-rich region binding"/>
    <property type="evidence" value="ECO:0007669"/>
    <property type="project" value="TreeGrafter"/>
</dbReference>
<dbReference type="PANTHER" id="PTHR11097:SF9">
    <property type="entry name" value="EXOSOME COMPLEX COMPONENT RRP43"/>
    <property type="match status" value="1"/>
</dbReference>
<keyword evidence="7" id="KW-0694">RNA-binding</keyword>
<dbReference type="InterPro" id="IPR020568">
    <property type="entry name" value="Ribosomal_Su5_D2-typ_SF"/>
</dbReference>
<dbReference type="SUPFAM" id="SSF54211">
    <property type="entry name" value="Ribosomal protein S5 domain 2-like"/>
    <property type="match status" value="1"/>
</dbReference>
<protein>
    <recommendedName>
        <fullName evidence="9">Ribosomal RNA-processing protein 43</fullName>
    </recommendedName>
</protein>
<dbReference type="GO" id="GO:0071038">
    <property type="term" value="P:TRAMP-dependent tRNA surveillance pathway"/>
    <property type="evidence" value="ECO:0007669"/>
    <property type="project" value="TreeGrafter"/>
</dbReference>
<evidence type="ECO:0000313" key="11">
    <source>
        <dbReference type="EMBL" id="ADY46978.1"/>
    </source>
</evidence>
<evidence type="ECO:0000259" key="10">
    <source>
        <dbReference type="Pfam" id="PF01138"/>
    </source>
</evidence>
<dbReference type="InterPro" id="IPR001247">
    <property type="entry name" value="ExoRNase_PH_dom1"/>
</dbReference>